<evidence type="ECO:0000256" key="2">
    <source>
        <dbReference type="ARBA" id="ARBA00022692"/>
    </source>
</evidence>
<evidence type="ECO:0000313" key="8">
    <source>
        <dbReference type="EMBL" id="RMB12597.1"/>
    </source>
</evidence>
<keyword evidence="5" id="KW-0349">Heme</keyword>
<feature type="transmembrane region" description="Helical" evidence="6">
    <location>
        <begin position="366"/>
        <end position="387"/>
    </location>
</feature>
<feature type="transmembrane region" description="Helical" evidence="6">
    <location>
        <begin position="399"/>
        <end position="418"/>
    </location>
</feature>
<dbReference type="OrthoDB" id="33297at2157"/>
<dbReference type="Pfam" id="PF20587">
    <property type="entry name" value="DUF6789"/>
    <property type="match status" value="1"/>
</dbReference>
<dbReference type="GO" id="GO:0015990">
    <property type="term" value="P:electron transport coupled proton transport"/>
    <property type="evidence" value="ECO:0007669"/>
    <property type="project" value="TreeGrafter"/>
</dbReference>
<dbReference type="InterPro" id="IPR000883">
    <property type="entry name" value="Cyt_C_Oxase_1"/>
</dbReference>
<dbReference type="Pfam" id="PF00115">
    <property type="entry name" value="COX1"/>
    <property type="match status" value="1"/>
</dbReference>
<dbReference type="PROSITE" id="PS00077">
    <property type="entry name" value="COX1_CUB"/>
    <property type="match status" value="1"/>
</dbReference>
<proteinExistence type="inferred from homology"/>
<dbReference type="EMBL" id="REFS01000007">
    <property type="protein sequence ID" value="RMB12597.1"/>
    <property type="molecule type" value="Genomic_DNA"/>
</dbReference>
<feature type="transmembrane region" description="Helical" evidence="6">
    <location>
        <begin position="467"/>
        <end position="490"/>
    </location>
</feature>
<feature type="transmembrane region" description="Helical" evidence="6">
    <location>
        <begin position="134"/>
        <end position="156"/>
    </location>
</feature>
<keyword evidence="5" id="KW-0679">Respiratory chain</keyword>
<feature type="transmembrane region" description="Helical" evidence="6">
    <location>
        <begin position="722"/>
        <end position="741"/>
    </location>
</feature>
<dbReference type="SUPFAM" id="SSF81442">
    <property type="entry name" value="Cytochrome c oxidase subunit I-like"/>
    <property type="match status" value="1"/>
</dbReference>
<evidence type="ECO:0000256" key="4">
    <source>
        <dbReference type="ARBA" id="ARBA00023136"/>
    </source>
</evidence>
<feature type="transmembrane region" description="Helical" evidence="6">
    <location>
        <begin position="430"/>
        <end position="455"/>
    </location>
</feature>
<dbReference type="GO" id="GO:0020037">
    <property type="term" value="F:heme binding"/>
    <property type="evidence" value="ECO:0007669"/>
    <property type="project" value="InterPro"/>
</dbReference>
<evidence type="ECO:0000256" key="6">
    <source>
        <dbReference type="SAM" id="Phobius"/>
    </source>
</evidence>
<evidence type="ECO:0000256" key="3">
    <source>
        <dbReference type="ARBA" id="ARBA00022989"/>
    </source>
</evidence>
<dbReference type="PRINTS" id="PR01165">
    <property type="entry name" value="CYCOXIDASEI"/>
</dbReference>
<dbReference type="Proteomes" id="UP000277326">
    <property type="component" value="Unassembled WGS sequence"/>
</dbReference>
<dbReference type="PROSITE" id="PS50855">
    <property type="entry name" value="COX1"/>
    <property type="match status" value="1"/>
</dbReference>
<evidence type="ECO:0000256" key="5">
    <source>
        <dbReference type="RuleBase" id="RU000370"/>
    </source>
</evidence>
<dbReference type="InterPro" id="IPR036927">
    <property type="entry name" value="Cyt_c_oxase-like_su1_sf"/>
</dbReference>
<dbReference type="InterPro" id="IPR046739">
    <property type="entry name" value="DUF6789"/>
</dbReference>
<keyword evidence="2 5" id="KW-0812">Transmembrane</keyword>
<reference evidence="8 9" key="1">
    <citation type="journal article" date="2015" name="Stand. Genomic Sci.">
        <title>Genomic Encyclopedia of Bacterial and Archaeal Type Strains, Phase III: the genomes of soil and plant-associated and newly described type strains.</title>
        <authorList>
            <person name="Whitman W.B."/>
            <person name="Woyke T."/>
            <person name="Klenk H.P."/>
            <person name="Zhou Y."/>
            <person name="Lilburn T.G."/>
            <person name="Beck B.J."/>
            <person name="De Vos P."/>
            <person name="Vandamme P."/>
            <person name="Eisen J.A."/>
            <person name="Garrity G."/>
            <person name="Hugenholtz P."/>
            <person name="Kyrpides N.C."/>
        </authorList>
    </citation>
    <scope>NUCLEOTIDE SEQUENCE [LARGE SCALE GENOMIC DNA]</scope>
    <source>
        <strain evidence="8 9">CGMCC 1.10124</strain>
    </source>
</reference>
<feature type="transmembrane region" description="Helical" evidence="6">
    <location>
        <begin position="177"/>
        <end position="199"/>
    </location>
</feature>
<dbReference type="GO" id="GO:0022904">
    <property type="term" value="P:respiratory electron transport chain"/>
    <property type="evidence" value="ECO:0007669"/>
    <property type="project" value="TreeGrafter"/>
</dbReference>
<dbReference type="GO" id="GO:0009060">
    <property type="term" value="P:aerobic respiration"/>
    <property type="evidence" value="ECO:0007669"/>
    <property type="project" value="InterPro"/>
</dbReference>
<sequence>MSLALSVATDGLGTDWHDRGGPLSISRMNRALVEASALGLLAVSCLLLWVRLRRAAGPQSDGGYPTRERLRFELDHLRRQLARWLTTTDHREVGILYIVFGTVAGLWGGVDAMMLRTELLTPPTDIWSPETYNALFTTHGITMLIFFVLPVFYGVGNYFLPLLLGADDMAFPRVNALGFWLLPPALLLARAGLFVQVGGQLLSPVFPQETIRFFLTLREVSVGWTLYAPLSVQSVNPQIDLLLIGLHLSGVATTLGAINFIVTIVYERAEDVTWANLDIFSWNMLVTSGLVLFAFPLLGSAILMLLLDRNFGTTFFAVEGGGPILWQHLFWFWGHPEVYILFLPATGLLSTILPKFVGRRLFGYKFIVYSTLGLGILSFAVWAHHMFTTGIDPGIRASFMANSIVIAIPSAIKVFNWLTTMWDGDIRTTAPLILAAGSIGTFIVGGVTGVFLAVIPVDILYHGTYYVVGHFHLIVVGIIPFMMIAASYYWYPLLTGRWYDRRLAQFQSVLLIFGSTVTFTTLLIIGGLGLPRRQAVYPPEYQFASQIATVGAYVIGLAALLWLYNMVASYWQGDPVRTTDPWNLKATGQFTREWQWFEGRMVEKYDVTPAEPETVRPAYDPEGEPSGLLGGVGTVAQTVSRNAWMAAVGGFVGTVLMSGGLGTAILIGVLDPASFGEIAELVGLPASPLLGTLLFLIGGTVTWPLVFLAFQEYLPGRLLFETGLVFATLISTGFVVAFYTGQAGLALIGYVGFVVVAHWAYGLGLSVTFQYLRRRQRAKRGRGGG</sequence>
<feature type="transmembrane region" description="Helical" evidence="6">
    <location>
        <begin position="644"/>
        <end position="669"/>
    </location>
</feature>
<keyword evidence="5" id="KW-0813">Transport</keyword>
<organism evidence="8 9">
    <name type="scientific">Haloplanus aerogenes</name>
    <dbReference type="NCBI Taxonomy" id="660522"/>
    <lineage>
        <taxon>Archaea</taxon>
        <taxon>Methanobacteriati</taxon>
        <taxon>Methanobacteriota</taxon>
        <taxon>Stenosarchaea group</taxon>
        <taxon>Halobacteria</taxon>
        <taxon>Halobacteriales</taxon>
        <taxon>Haloferacaceae</taxon>
        <taxon>Haloplanus</taxon>
    </lineage>
</organism>
<dbReference type="InterPro" id="IPR023615">
    <property type="entry name" value="Cyt_c_Oxase_su1_BS"/>
</dbReference>
<feature type="transmembrane region" description="Helical" evidence="6">
    <location>
        <begin position="689"/>
        <end position="710"/>
    </location>
</feature>
<dbReference type="PANTHER" id="PTHR10422:SF18">
    <property type="entry name" value="CYTOCHROME C OXIDASE SUBUNIT 1"/>
    <property type="match status" value="1"/>
</dbReference>
<name>A0A3M0CU52_9EURY</name>
<feature type="transmembrane region" description="Helical" evidence="6">
    <location>
        <begin position="339"/>
        <end position="357"/>
    </location>
</feature>
<dbReference type="Gene3D" id="1.20.210.10">
    <property type="entry name" value="Cytochrome c oxidase-like, subunit I domain"/>
    <property type="match status" value="1"/>
</dbReference>
<feature type="transmembrane region" description="Helical" evidence="6">
    <location>
        <begin position="543"/>
        <end position="564"/>
    </location>
</feature>
<comment type="similarity">
    <text evidence="5">Belongs to the heme-copper respiratory oxidase family.</text>
</comment>
<dbReference type="PANTHER" id="PTHR10422">
    <property type="entry name" value="CYTOCHROME C OXIDASE SUBUNIT 1"/>
    <property type="match status" value="1"/>
</dbReference>
<comment type="subcellular location">
    <subcellularLocation>
        <location evidence="1">Membrane</location>
        <topology evidence="1">Multi-pass membrane protein</topology>
    </subcellularLocation>
</comment>
<feature type="transmembrane region" description="Helical" evidence="6">
    <location>
        <begin position="93"/>
        <end position="114"/>
    </location>
</feature>
<dbReference type="AlphaFoldDB" id="A0A3M0CU52"/>
<protein>
    <submittedName>
        <fullName evidence="8">Cytochrome c oxidase subunit 1</fullName>
    </submittedName>
</protein>
<evidence type="ECO:0000256" key="1">
    <source>
        <dbReference type="ARBA" id="ARBA00004141"/>
    </source>
</evidence>
<comment type="caution">
    <text evidence="8">The sequence shown here is derived from an EMBL/GenBank/DDBJ whole genome shotgun (WGS) entry which is preliminary data.</text>
</comment>
<feature type="transmembrane region" description="Helical" evidence="6">
    <location>
        <begin position="31"/>
        <end position="50"/>
    </location>
</feature>
<evidence type="ECO:0000259" key="7">
    <source>
        <dbReference type="PROSITE" id="PS50855"/>
    </source>
</evidence>
<dbReference type="GO" id="GO:0004129">
    <property type="term" value="F:cytochrome-c oxidase activity"/>
    <property type="evidence" value="ECO:0007669"/>
    <property type="project" value="InterPro"/>
</dbReference>
<keyword evidence="5" id="KW-0479">Metal-binding</keyword>
<feature type="transmembrane region" description="Helical" evidence="6">
    <location>
        <begin position="747"/>
        <end position="772"/>
    </location>
</feature>
<dbReference type="GO" id="GO:0016020">
    <property type="term" value="C:membrane"/>
    <property type="evidence" value="ECO:0007669"/>
    <property type="project" value="UniProtKB-SubCell"/>
</dbReference>
<dbReference type="InterPro" id="IPR023616">
    <property type="entry name" value="Cyt_c_oxase-like_su1_dom"/>
</dbReference>
<keyword evidence="3 6" id="KW-1133">Transmembrane helix</keyword>
<feature type="transmembrane region" description="Helical" evidence="6">
    <location>
        <begin position="286"/>
        <end position="307"/>
    </location>
</feature>
<feature type="transmembrane region" description="Helical" evidence="6">
    <location>
        <begin position="510"/>
        <end position="531"/>
    </location>
</feature>
<gene>
    <name evidence="8" type="ORF">ATH50_3266</name>
</gene>
<keyword evidence="5" id="KW-0249">Electron transport</keyword>
<accession>A0A3M0CU52</accession>
<keyword evidence="4 6" id="KW-0472">Membrane</keyword>
<feature type="transmembrane region" description="Helical" evidence="6">
    <location>
        <begin position="242"/>
        <end position="266"/>
    </location>
</feature>
<evidence type="ECO:0000313" key="9">
    <source>
        <dbReference type="Proteomes" id="UP000277326"/>
    </source>
</evidence>
<keyword evidence="5" id="KW-0408">Iron</keyword>
<feature type="domain" description="Cytochrome oxidase subunit I profile" evidence="7">
    <location>
        <begin position="78"/>
        <end position="583"/>
    </location>
</feature>